<evidence type="ECO:0000313" key="1">
    <source>
        <dbReference type="EMBL" id="KAF6815781.1"/>
    </source>
</evidence>
<sequence length="79" mass="8941">MPVEIDQEVWVLMGSSVPMILDVDKQKDPGESVRGLDGAEYVARRYICQAYVDELMFYPGDVRADLENGRLVAEDVYLT</sequence>
<dbReference type="EMBL" id="WIGO01000349">
    <property type="protein sequence ID" value="KAF6815781.1"/>
    <property type="molecule type" value="Genomic_DNA"/>
</dbReference>
<keyword evidence="2" id="KW-1185">Reference proteome</keyword>
<gene>
    <name evidence="1" type="ORF">CPLU01_14031</name>
</gene>
<organism evidence="1 2">
    <name type="scientific">Colletotrichum plurivorum</name>
    <dbReference type="NCBI Taxonomy" id="2175906"/>
    <lineage>
        <taxon>Eukaryota</taxon>
        <taxon>Fungi</taxon>
        <taxon>Dikarya</taxon>
        <taxon>Ascomycota</taxon>
        <taxon>Pezizomycotina</taxon>
        <taxon>Sordariomycetes</taxon>
        <taxon>Hypocreomycetidae</taxon>
        <taxon>Glomerellales</taxon>
        <taxon>Glomerellaceae</taxon>
        <taxon>Colletotrichum</taxon>
        <taxon>Colletotrichum orchidearum species complex</taxon>
    </lineage>
</organism>
<reference evidence="1" key="1">
    <citation type="journal article" date="2020" name="Phytopathology">
        <title>Genome Sequence Resources of Colletotrichum truncatum, C. plurivorum, C. musicola, and C. sojae: Four Species Pathogenic to Soybean (Glycine max).</title>
        <authorList>
            <person name="Rogerio F."/>
            <person name="Boufleur T.R."/>
            <person name="Ciampi-Guillardi M."/>
            <person name="Sukno S.A."/>
            <person name="Thon M.R."/>
            <person name="Massola Junior N.S."/>
            <person name="Baroncelli R."/>
        </authorList>
    </citation>
    <scope>NUCLEOTIDE SEQUENCE</scope>
    <source>
        <strain evidence="1">LFN00145</strain>
    </source>
</reference>
<protein>
    <submittedName>
        <fullName evidence="1">Het domain protein</fullName>
    </submittedName>
</protein>
<dbReference type="Proteomes" id="UP000654918">
    <property type="component" value="Unassembled WGS sequence"/>
</dbReference>
<dbReference type="AlphaFoldDB" id="A0A8H6JN67"/>
<accession>A0A8H6JN67</accession>
<comment type="caution">
    <text evidence="1">The sequence shown here is derived from an EMBL/GenBank/DDBJ whole genome shotgun (WGS) entry which is preliminary data.</text>
</comment>
<name>A0A8H6JN67_9PEZI</name>
<evidence type="ECO:0000313" key="2">
    <source>
        <dbReference type="Proteomes" id="UP000654918"/>
    </source>
</evidence>
<proteinExistence type="predicted"/>